<dbReference type="PROSITE" id="PS00105">
    <property type="entry name" value="AA_TRANSFER_CLASS_1"/>
    <property type="match status" value="1"/>
</dbReference>
<evidence type="ECO:0000256" key="1">
    <source>
        <dbReference type="ARBA" id="ARBA00001933"/>
    </source>
</evidence>
<dbReference type="STRING" id="1033734.GCA_000285535_00971"/>
<evidence type="ECO:0000256" key="2">
    <source>
        <dbReference type="ARBA" id="ARBA00022576"/>
    </source>
</evidence>
<proteinExistence type="inferred from homology"/>
<sequence>MKITLSQKMNEFGESVFNELANYKKQKLREGQDIIDLSVGSPDLPPPPYVIEALATHVQNPTLYGYSLTGIDELHDAISDYYIRRFDVSINKENEALMVMGSQDGLVHFPIAFANPGDLVLVPDPGYTAYAAGIALAGAKPYGMPLIEENQFLPDLDAIPEEICQKAKLMILNFPGNPVPAFATQCFFKKVIQFAEKHQIMVLHDFAYSELYFEEKPISFLSVEGAKEVGVEFNSLSKSFNMAGCRIGYIVGNPDIIAAIKRLKSNLDYGVFLPIQKAAIAALRDTSSFSDNLRETYKKRRDLLVNGLAEVGWKVDSPKASMFIWAKVPRGFTSTEFTYRLIDEAGIVVTPGNAFGPSGEGYVRIGLVQNEETLKIVVQRLKDIPLLK</sequence>
<dbReference type="GO" id="GO:0008483">
    <property type="term" value="F:transaminase activity"/>
    <property type="evidence" value="ECO:0007669"/>
    <property type="project" value="UniProtKB-KW"/>
</dbReference>
<dbReference type="GO" id="GO:0030170">
    <property type="term" value="F:pyridoxal phosphate binding"/>
    <property type="evidence" value="ECO:0007669"/>
    <property type="project" value="InterPro"/>
</dbReference>
<dbReference type="NCBIfam" id="NF005815">
    <property type="entry name" value="PRK07681.1"/>
    <property type="match status" value="1"/>
</dbReference>
<dbReference type="EC" id="2.6.1.-" evidence="4"/>
<name>A0A4S3PLN6_9BACI</name>
<dbReference type="SUPFAM" id="SSF53383">
    <property type="entry name" value="PLP-dependent transferases"/>
    <property type="match status" value="1"/>
</dbReference>
<dbReference type="Gene3D" id="3.90.1150.10">
    <property type="entry name" value="Aspartate Aminotransferase, domain 1"/>
    <property type="match status" value="1"/>
</dbReference>
<accession>A0A4S3PLN6</accession>
<comment type="cofactor">
    <cofactor evidence="1 4">
        <name>pyridoxal 5'-phosphate</name>
        <dbReference type="ChEBI" id="CHEBI:597326"/>
    </cofactor>
</comment>
<dbReference type="InterPro" id="IPR015422">
    <property type="entry name" value="PyrdxlP-dep_Trfase_small"/>
</dbReference>
<dbReference type="EMBL" id="SLUB01000047">
    <property type="protein sequence ID" value="THE10417.1"/>
    <property type="molecule type" value="Genomic_DNA"/>
</dbReference>
<dbReference type="InterPro" id="IPR015421">
    <property type="entry name" value="PyrdxlP-dep_Trfase_major"/>
</dbReference>
<dbReference type="AlphaFoldDB" id="A0A4S3PLN6"/>
<comment type="caution">
    <text evidence="6">The sequence shown here is derived from an EMBL/GenBank/DDBJ whole genome shotgun (WGS) entry which is preliminary data.</text>
</comment>
<dbReference type="OrthoDB" id="9802328at2"/>
<evidence type="ECO:0000313" key="7">
    <source>
        <dbReference type="Proteomes" id="UP000306477"/>
    </source>
</evidence>
<keyword evidence="2 4" id="KW-0032">Aminotransferase</keyword>
<dbReference type="PANTHER" id="PTHR42832">
    <property type="entry name" value="AMINO ACID AMINOTRANSFERASE"/>
    <property type="match status" value="1"/>
</dbReference>
<dbReference type="Gene3D" id="3.40.640.10">
    <property type="entry name" value="Type I PLP-dependent aspartate aminotransferase-like (Major domain)"/>
    <property type="match status" value="1"/>
</dbReference>
<dbReference type="Proteomes" id="UP000306477">
    <property type="component" value="Unassembled WGS sequence"/>
</dbReference>
<keyword evidence="7" id="KW-1185">Reference proteome</keyword>
<dbReference type="RefSeq" id="WP_136381118.1">
    <property type="nucleotide sequence ID" value="NZ_SLUB01000047.1"/>
</dbReference>
<evidence type="ECO:0000256" key="3">
    <source>
        <dbReference type="ARBA" id="ARBA00022679"/>
    </source>
</evidence>
<dbReference type="Pfam" id="PF00155">
    <property type="entry name" value="Aminotran_1_2"/>
    <property type="match status" value="1"/>
</dbReference>
<dbReference type="InterPro" id="IPR004839">
    <property type="entry name" value="Aminotransferase_I/II_large"/>
</dbReference>
<gene>
    <name evidence="6" type="ORF">E1I69_18870</name>
</gene>
<evidence type="ECO:0000313" key="6">
    <source>
        <dbReference type="EMBL" id="THE10417.1"/>
    </source>
</evidence>
<reference evidence="6 7" key="1">
    <citation type="journal article" date="2019" name="Indoor Air">
        <title>Impacts of indoor surface finishes on bacterial viability.</title>
        <authorList>
            <person name="Hu J."/>
            <person name="Maamar S.B."/>
            <person name="Glawe A.J."/>
            <person name="Gottel N."/>
            <person name="Gilbert J.A."/>
            <person name="Hartmann E.M."/>
        </authorList>
    </citation>
    <scope>NUCLEOTIDE SEQUENCE [LARGE SCALE GENOMIC DNA]</scope>
    <source>
        <strain evidence="6 7">AF060A6</strain>
    </source>
</reference>
<dbReference type="InterPro" id="IPR015424">
    <property type="entry name" value="PyrdxlP-dep_Trfase"/>
</dbReference>
<dbReference type="PANTHER" id="PTHR42832:SF3">
    <property type="entry name" value="L-GLUTAMINE--4-(METHYLSULFANYL)-2-OXOBUTANOATE AMINOTRANSFERASE"/>
    <property type="match status" value="1"/>
</dbReference>
<protein>
    <recommendedName>
        <fullName evidence="4">Aminotransferase</fullName>
        <ecNumber evidence="4">2.6.1.-</ecNumber>
    </recommendedName>
</protein>
<keyword evidence="3 4" id="KW-0808">Transferase</keyword>
<evidence type="ECO:0000259" key="5">
    <source>
        <dbReference type="Pfam" id="PF00155"/>
    </source>
</evidence>
<feature type="domain" description="Aminotransferase class I/classII large" evidence="5">
    <location>
        <begin position="33"/>
        <end position="381"/>
    </location>
</feature>
<comment type="similarity">
    <text evidence="4">Belongs to the class-I pyridoxal-phosphate-dependent aminotransferase family.</text>
</comment>
<dbReference type="CDD" id="cd00609">
    <property type="entry name" value="AAT_like"/>
    <property type="match status" value="1"/>
</dbReference>
<dbReference type="InterPro" id="IPR050881">
    <property type="entry name" value="LL-DAP_aminotransferase"/>
</dbReference>
<organism evidence="6 7">
    <name type="scientific">Bacillus timonensis</name>
    <dbReference type="NCBI Taxonomy" id="1033734"/>
    <lineage>
        <taxon>Bacteria</taxon>
        <taxon>Bacillati</taxon>
        <taxon>Bacillota</taxon>
        <taxon>Bacilli</taxon>
        <taxon>Bacillales</taxon>
        <taxon>Bacillaceae</taxon>
        <taxon>Bacillus</taxon>
    </lineage>
</organism>
<evidence type="ECO:0000256" key="4">
    <source>
        <dbReference type="RuleBase" id="RU000481"/>
    </source>
</evidence>
<dbReference type="InterPro" id="IPR004838">
    <property type="entry name" value="NHTrfase_class1_PyrdxlP-BS"/>
</dbReference>